<keyword evidence="3" id="KW-1185">Reference proteome</keyword>
<accession>A0A840LCG2</accession>
<keyword evidence="1" id="KW-0472">Membrane</keyword>
<name>A0A840LCG2_9BURK</name>
<keyword evidence="1" id="KW-0812">Transmembrane</keyword>
<organism evidence="2 3">
    <name type="scientific">Roseateles oligotrophus</name>
    <dbReference type="NCBI Taxonomy" id="1769250"/>
    <lineage>
        <taxon>Bacteria</taxon>
        <taxon>Pseudomonadati</taxon>
        <taxon>Pseudomonadota</taxon>
        <taxon>Betaproteobacteria</taxon>
        <taxon>Burkholderiales</taxon>
        <taxon>Sphaerotilaceae</taxon>
        <taxon>Roseateles</taxon>
    </lineage>
</organism>
<reference evidence="2 3" key="1">
    <citation type="submission" date="2020-08" db="EMBL/GenBank/DDBJ databases">
        <title>Functional genomics of gut bacteria from endangered species of beetles.</title>
        <authorList>
            <person name="Carlos-Shanley C."/>
        </authorList>
    </citation>
    <scope>NUCLEOTIDE SEQUENCE [LARGE SCALE GENOMIC DNA]</scope>
    <source>
        <strain evidence="2 3">S00239</strain>
    </source>
</reference>
<sequence length="265" mass="30601">MPFRDNKKPKFEDKEFTADVSNEDFTRHDMVRVFAVGKVFTKISFKQANFLGCYFRNCRFIECDFTGAFVKETNLRGSQFENCTFRYTAWEKSHLDDDFLDRCLPSEENLARDLVRSLRVNFAEIGNYEAVNRAASIEVHLTGQHLYKAAYSKESYYRSKYKGGERLSHAAQHARWKVLDLLWGNGESIVRILISCSLAILAVSALYSREAKLSLADALMESIWQFWGKQYAQAMPPIYALALTITQFVAFGLFMAILVKRLSRR</sequence>
<dbReference type="SUPFAM" id="SSF141571">
    <property type="entry name" value="Pentapeptide repeat-like"/>
    <property type="match status" value="1"/>
</dbReference>
<evidence type="ECO:0000313" key="3">
    <source>
        <dbReference type="Proteomes" id="UP000562027"/>
    </source>
</evidence>
<dbReference type="Gene3D" id="2.160.20.80">
    <property type="entry name" value="E3 ubiquitin-protein ligase SopA"/>
    <property type="match status" value="1"/>
</dbReference>
<dbReference type="Pfam" id="PF13599">
    <property type="entry name" value="Pentapeptide_4"/>
    <property type="match status" value="1"/>
</dbReference>
<dbReference type="AlphaFoldDB" id="A0A840LCG2"/>
<evidence type="ECO:0000256" key="1">
    <source>
        <dbReference type="SAM" id="Phobius"/>
    </source>
</evidence>
<keyword evidence="1" id="KW-1133">Transmembrane helix</keyword>
<proteinExistence type="predicted"/>
<gene>
    <name evidence="2" type="ORF">HNP55_004402</name>
</gene>
<protein>
    <recommendedName>
        <fullName evidence="4">Pentapeptide repeat protein</fullName>
    </recommendedName>
</protein>
<feature type="transmembrane region" description="Helical" evidence="1">
    <location>
        <begin position="189"/>
        <end position="207"/>
    </location>
</feature>
<evidence type="ECO:0000313" key="2">
    <source>
        <dbReference type="EMBL" id="MBB4845850.1"/>
    </source>
</evidence>
<comment type="caution">
    <text evidence="2">The sequence shown here is derived from an EMBL/GenBank/DDBJ whole genome shotgun (WGS) entry which is preliminary data.</text>
</comment>
<dbReference type="EMBL" id="JACHLP010000011">
    <property type="protein sequence ID" value="MBB4845850.1"/>
    <property type="molecule type" value="Genomic_DNA"/>
</dbReference>
<dbReference type="InterPro" id="IPR001646">
    <property type="entry name" value="5peptide_repeat"/>
</dbReference>
<dbReference type="RefSeq" id="WP_184304152.1">
    <property type="nucleotide sequence ID" value="NZ_JACHLP010000011.1"/>
</dbReference>
<evidence type="ECO:0008006" key="4">
    <source>
        <dbReference type="Google" id="ProtNLM"/>
    </source>
</evidence>
<feature type="transmembrane region" description="Helical" evidence="1">
    <location>
        <begin position="238"/>
        <end position="259"/>
    </location>
</feature>
<dbReference type="Proteomes" id="UP000562027">
    <property type="component" value="Unassembled WGS sequence"/>
</dbReference>